<protein>
    <submittedName>
        <fullName evidence="1">Uncharacterized protein</fullName>
    </submittedName>
</protein>
<sequence>MDSAITFALSSFSVSLHMHVISWCRCYINLVSYLMRCIQVMEPESTPDTRNFRFAMTGLRF</sequence>
<organism evidence="1 2">
    <name type="scientific">Laccaria amethystina LaAM-08-1</name>
    <dbReference type="NCBI Taxonomy" id="1095629"/>
    <lineage>
        <taxon>Eukaryota</taxon>
        <taxon>Fungi</taxon>
        <taxon>Dikarya</taxon>
        <taxon>Basidiomycota</taxon>
        <taxon>Agaricomycotina</taxon>
        <taxon>Agaricomycetes</taxon>
        <taxon>Agaricomycetidae</taxon>
        <taxon>Agaricales</taxon>
        <taxon>Agaricineae</taxon>
        <taxon>Hydnangiaceae</taxon>
        <taxon>Laccaria</taxon>
    </lineage>
</organism>
<proteinExistence type="predicted"/>
<dbReference type="EMBL" id="KN838810">
    <property type="protein sequence ID" value="KIJ94081.1"/>
    <property type="molecule type" value="Genomic_DNA"/>
</dbReference>
<evidence type="ECO:0000313" key="2">
    <source>
        <dbReference type="Proteomes" id="UP000054477"/>
    </source>
</evidence>
<name>A0A0C9X8X6_9AGAR</name>
<reference evidence="1 2" key="1">
    <citation type="submission" date="2014-04" db="EMBL/GenBank/DDBJ databases">
        <authorList>
            <consortium name="DOE Joint Genome Institute"/>
            <person name="Kuo A."/>
            <person name="Kohler A."/>
            <person name="Nagy L.G."/>
            <person name="Floudas D."/>
            <person name="Copeland A."/>
            <person name="Barry K.W."/>
            <person name="Cichocki N."/>
            <person name="Veneault-Fourrey C."/>
            <person name="LaButti K."/>
            <person name="Lindquist E.A."/>
            <person name="Lipzen A."/>
            <person name="Lundell T."/>
            <person name="Morin E."/>
            <person name="Murat C."/>
            <person name="Sun H."/>
            <person name="Tunlid A."/>
            <person name="Henrissat B."/>
            <person name="Grigoriev I.V."/>
            <person name="Hibbett D.S."/>
            <person name="Martin F."/>
            <person name="Nordberg H.P."/>
            <person name="Cantor M.N."/>
            <person name="Hua S.X."/>
        </authorList>
    </citation>
    <scope>NUCLEOTIDE SEQUENCE [LARGE SCALE GENOMIC DNA]</scope>
    <source>
        <strain evidence="1 2">LaAM-08-1</strain>
    </source>
</reference>
<reference evidence="2" key="2">
    <citation type="submission" date="2015-01" db="EMBL/GenBank/DDBJ databases">
        <title>Evolutionary Origins and Diversification of the Mycorrhizal Mutualists.</title>
        <authorList>
            <consortium name="DOE Joint Genome Institute"/>
            <consortium name="Mycorrhizal Genomics Consortium"/>
            <person name="Kohler A."/>
            <person name="Kuo A."/>
            <person name="Nagy L.G."/>
            <person name="Floudas D."/>
            <person name="Copeland A."/>
            <person name="Barry K.W."/>
            <person name="Cichocki N."/>
            <person name="Veneault-Fourrey C."/>
            <person name="LaButti K."/>
            <person name="Lindquist E.A."/>
            <person name="Lipzen A."/>
            <person name="Lundell T."/>
            <person name="Morin E."/>
            <person name="Murat C."/>
            <person name="Riley R."/>
            <person name="Ohm R."/>
            <person name="Sun H."/>
            <person name="Tunlid A."/>
            <person name="Henrissat B."/>
            <person name="Grigoriev I.V."/>
            <person name="Hibbett D.S."/>
            <person name="Martin F."/>
        </authorList>
    </citation>
    <scope>NUCLEOTIDE SEQUENCE [LARGE SCALE GENOMIC DNA]</scope>
    <source>
        <strain evidence="2">LaAM-08-1</strain>
    </source>
</reference>
<evidence type="ECO:0000313" key="1">
    <source>
        <dbReference type="EMBL" id="KIJ94081.1"/>
    </source>
</evidence>
<dbReference type="AlphaFoldDB" id="A0A0C9X8X6"/>
<dbReference type="HOGENOM" id="CLU_2922967_0_0_1"/>
<keyword evidence="2" id="KW-1185">Reference proteome</keyword>
<dbReference type="OrthoDB" id="373498at2759"/>
<gene>
    <name evidence="1" type="ORF">K443DRAFT_111046</name>
</gene>
<dbReference type="Proteomes" id="UP000054477">
    <property type="component" value="Unassembled WGS sequence"/>
</dbReference>
<accession>A0A0C9X8X6</accession>